<dbReference type="AlphaFoldDB" id="A7MYZ0"/>
<name>A7MYZ0_VIBC1</name>
<evidence type="ECO:0000313" key="1">
    <source>
        <dbReference type="EMBL" id="ABU70751.1"/>
    </source>
</evidence>
<evidence type="ECO:0000313" key="2">
    <source>
        <dbReference type="Proteomes" id="UP000008152"/>
    </source>
</evidence>
<sequence length="42" mass="4786">MNLSDSIFSIKVPAKDKEETKSSTEASKLKLLEIKKMLDFIQ</sequence>
<proteinExistence type="predicted"/>
<accession>A7MYZ0</accession>
<protein>
    <submittedName>
        <fullName evidence="1">Uncharacterized protein</fullName>
    </submittedName>
</protein>
<organism evidence="1 2">
    <name type="scientific">Vibrio campbellii (strain ATCC BAA-1116)</name>
    <dbReference type="NCBI Taxonomy" id="2902295"/>
    <lineage>
        <taxon>Bacteria</taxon>
        <taxon>Pseudomonadati</taxon>
        <taxon>Pseudomonadota</taxon>
        <taxon>Gammaproteobacteria</taxon>
        <taxon>Vibrionales</taxon>
        <taxon>Vibrionaceae</taxon>
        <taxon>Vibrio</taxon>
    </lineage>
</organism>
<gene>
    <name evidence="1" type="ordered locus">VIBHAR_01782</name>
</gene>
<dbReference type="EMBL" id="CP000789">
    <property type="protein sequence ID" value="ABU70751.1"/>
    <property type="molecule type" value="Genomic_DNA"/>
</dbReference>
<dbReference type="Proteomes" id="UP000008152">
    <property type="component" value="Chromosome I"/>
</dbReference>
<dbReference type="KEGG" id="vha:VIBHAR_01782"/>
<reference evidence="1 2" key="1">
    <citation type="submission" date="2007-08" db="EMBL/GenBank/DDBJ databases">
        <authorList>
            <consortium name="The Vibrio harveyi Genome Sequencing Project"/>
            <person name="Bassler B."/>
            <person name="Clifton S.W."/>
            <person name="Fulton L."/>
            <person name="Delehaunty K."/>
            <person name="Fronick C."/>
            <person name="Harrison M."/>
            <person name="Markivic C."/>
            <person name="Fulton R."/>
            <person name="Tin-Wollam A.-M."/>
            <person name="Shah N."/>
            <person name="Pepin K."/>
            <person name="Nash W."/>
            <person name="Thiruvilangam P."/>
            <person name="Bhonagiri V."/>
            <person name="Waters C."/>
            <person name="Tu K.C."/>
            <person name="Irgon J."/>
            <person name="Wilson R.K."/>
        </authorList>
    </citation>
    <scope>NUCLEOTIDE SEQUENCE [LARGE SCALE GENOMIC DNA]</scope>
    <source>
        <strain evidence="2">ATCC BAA-1116 / BB120</strain>
    </source>
</reference>